<name>A0A6V7PTK2_ANACO</name>
<organism evidence="1">
    <name type="scientific">Ananas comosus var. bracteatus</name>
    <name type="common">red pineapple</name>
    <dbReference type="NCBI Taxonomy" id="296719"/>
    <lineage>
        <taxon>Eukaryota</taxon>
        <taxon>Viridiplantae</taxon>
        <taxon>Streptophyta</taxon>
        <taxon>Embryophyta</taxon>
        <taxon>Tracheophyta</taxon>
        <taxon>Spermatophyta</taxon>
        <taxon>Magnoliopsida</taxon>
        <taxon>Liliopsida</taxon>
        <taxon>Poales</taxon>
        <taxon>Bromeliaceae</taxon>
        <taxon>Bromelioideae</taxon>
        <taxon>Ananas</taxon>
    </lineage>
</organism>
<dbReference type="EMBL" id="LR862152">
    <property type="protein sequence ID" value="CAD1834137.1"/>
    <property type="molecule type" value="Genomic_DNA"/>
</dbReference>
<proteinExistence type="predicted"/>
<accession>A0A6V7PTK2</accession>
<protein>
    <submittedName>
        <fullName evidence="1">Uncharacterized protein</fullName>
    </submittedName>
</protein>
<gene>
    <name evidence="1" type="ORF">CB5_LOCUS17348</name>
</gene>
<reference evidence="1" key="1">
    <citation type="submission" date="2020-07" db="EMBL/GenBank/DDBJ databases">
        <authorList>
            <person name="Lin J."/>
        </authorList>
    </citation>
    <scope>NUCLEOTIDE SEQUENCE</scope>
</reference>
<sequence length="161" mass="18387">MLDYENHVADRYHSENVGTLKLVYAKFRNLNEFRIQTEVSQKSKIITVELLEEYRTWNPDHFEFGGWFDGGSATGLNLTKRANTSFCVYTATQAELVGAVTMDLCYVVFVAFVLHLHLFVEAFAARDVELVNATVGHLQREQCNLFAGEWICKSCRTGLHE</sequence>
<dbReference type="AlphaFoldDB" id="A0A6V7PTK2"/>
<evidence type="ECO:0000313" key="1">
    <source>
        <dbReference type="EMBL" id="CAD1834137.1"/>
    </source>
</evidence>